<keyword evidence="14" id="KW-0234">DNA repair</keyword>
<keyword evidence="22" id="KW-1185">Reference proteome</keyword>
<accession>A0A0L0D8J2</accession>
<keyword evidence="12" id="KW-0411">Iron-sulfur</keyword>
<evidence type="ECO:0000256" key="16">
    <source>
        <dbReference type="ARBA" id="ARBA00023242"/>
    </source>
</evidence>
<dbReference type="GO" id="GO:0016818">
    <property type="term" value="F:hydrolase activity, acting on acid anhydrides, in phosphorus-containing anhydrides"/>
    <property type="evidence" value="ECO:0007669"/>
    <property type="project" value="InterPro"/>
</dbReference>
<sequence>MKFYLDGLLVYFPYPRVYPEQYAYMQHLKRALDAGGHAALEMPSGTGKTITLLALVTSYQLAHPEVGKLIYCSRTVPEIEKALEELRNLVAYTEEDRGLAPNSTILGIGLSSRRNLCIHPALENESNGKEVDARCHSMTASWIRDARVPAAAARRRARATDRARRRRAGDGQPDDELDDAELAGPSDGLTDIEDLAVTTPEGAAAVGLCSYYEGLDAAGRDGLLPPGVYTLEDLREFGRAKGWCPYFLARNMVQDANVVIYSYQYMLDPKIAALISSELSKDSVVVFDEAHNIDNVCIEALSVHIDRPVLAAAKRAVRALERNVAEIKASNLDKLRAEYEVLVQGLRTMAQSRASDAILANPSLSDEVLNEAVPGNIRKAEHFVVFLKRLVEYLKFRINTREVKELKPAAFLDDAKSVAALDAKPLRFTAERLASLLRTLEITDIKEYAALKLVADFGTLVATYSQGFLVLIEPYANVEGAQVFDPVLIFSCLDASVAIRPVFERFRTVVITSGTLSPLDMYPKMLSFTPVASESFPMSLTRECLCPLVVTRGSDQCAISTKYDMRSDMTVIRNFGSLLVELSGVVPDGIVAFFTSYSYMESIVATWHKIGILNLILKNKLIFIETQDFAETAIALDNYRKACDSGRGAVLLSVARGKVSEGIDFSDHYGRAVVLFGVPFVYTESRILKARLAYLQEQFQIRDADFLTFDAMRNAAQCVGRVIRGKTDYGVMIFADKRYNRADKRDKLPAWIAQYLTGANLNLSSDMAIQVAKDFLLNMAQPVAKDPQAEAATLWDEAYVNSLPSATPPPGAEPIG</sequence>
<comment type="catalytic activity">
    <reaction evidence="18">
        <text>ATP + H2O = ADP + phosphate + H(+)</text>
        <dbReference type="Rhea" id="RHEA:13065"/>
        <dbReference type="ChEBI" id="CHEBI:15377"/>
        <dbReference type="ChEBI" id="CHEBI:15378"/>
        <dbReference type="ChEBI" id="CHEBI:30616"/>
        <dbReference type="ChEBI" id="CHEBI:43474"/>
        <dbReference type="ChEBI" id="CHEBI:456216"/>
        <dbReference type="EC" id="5.6.2.3"/>
    </reaction>
</comment>
<keyword evidence="5" id="KW-0479">Metal-binding</keyword>
<comment type="similarity">
    <text evidence="3">Belongs to the helicase family. RAD3/XPD subfamily.</text>
</comment>
<evidence type="ECO:0000256" key="7">
    <source>
        <dbReference type="ARBA" id="ARBA00022763"/>
    </source>
</evidence>
<evidence type="ECO:0000256" key="3">
    <source>
        <dbReference type="ARBA" id="ARBA00009146"/>
    </source>
</evidence>
<evidence type="ECO:0000256" key="13">
    <source>
        <dbReference type="ARBA" id="ARBA00023125"/>
    </source>
</evidence>
<dbReference type="InterPro" id="IPR027417">
    <property type="entry name" value="P-loop_NTPase"/>
</dbReference>
<evidence type="ECO:0000259" key="20">
    <source>
        <dbReference type="PROSITE" id="PS51193"/>
    </source>
</evidence>
<dbReference type="Proteomes" id="UP000054408">
    <property type="component" value="Unassembled WGS sequence"/>
</dbReference>
<dbReference type="Pfam" id="PF13307">
    <property type="entry name" value="Helicase_C_2"/>
    <property type="match status" value="1"/>
</dbReference>
<dbReference type="GO" id="GO:0006289">
    <property type="term" value="P:nucleotide-excision repair"/>
    <property type="evidence" value="ECO:0007669"/>
    <property type="project" value="InterPro"/>
</dbReference>
<keyword evidence="13" id="KW-0238">DNA-binding</keyword>
<dbReference type="OrthoDB" id="272481at2759"/>
<evidence type="ECO:0000256" key="17">
    <source>
        <dbReference type="ARBA" id="ARBA00044969"/>
    </source>
</evidence>
<dbReference type="GO" id="GO:0046872">
    <property type="term" value="F:metal ion binding"/>
    <property type="evidence" value="ECO:0007669"/>
    <property type="project" value="UniProtKB-KW"/>
</dbReference>
<dbReference type="CDD" id="cd18788">
    <property type="entry name" value="SF2_C_XPD"/>
    <property type="match status" value="1"/>
</dbReference>
<evidence type="ECO:0000256" key="18">
    <source>
        <dbReference type="ARBA" id="ARBA00048954"/>
    </source>
</evidence>
<reference evidence="21 22" key="1">
    <citation type="submission" date="2010-05" db="EMBL/GenBank/DDBJ databases">
        <title>The Genome Sequence of Thecamonas trahens ATCC 50062.</title>
        <authorList>
            <consortium name="The Broad Institute Genome Sequencing Platform"/>
            <person name="Russ C."/>
            <person name="Cuomo C."/>
            <person name="Shea T."/>
            <person name="Young S.K."/>
            <person name="Zeng Q."/>
            <person name="Koehrsen M."/>
            <person name="Haas B."/>
            <person name="Borodovsky M."/>
            <person name="Guigo R."/>
            <person name="Alvarado L."/>
            <person name="Berlin A."/>
            <person name="Bochicchio J."/>
            <person name="Borenstein D."/>
            <person name="Chapman S."/>
            <person name="Chen Z."/>
            <person name="Freedman E."/>
            <person name="Gellesch M."/>
            <person name="Goldberg J."/>
            <person name="Griggs A."/>
            <person name="Gujja S."/>
            <person name="Heilman E."/>
            <person name="Heiman D."/>
            <person name="Hepburn T."/>
            <person name="Howarth C."/>
            <person name="Jen D."/>
            <person name="Larson L."/>
            <person name="Mehta T."/>
            <person name="Park D."/>
            <person name="Pearson M."/>
            <person name="Roberts A."/>
            <person name="Saif S."/>
            <person name="Shenoy N."/>
            <person name="Sisk P."/>
            <person name="Stolte C."/>
            <person name="Sykes S."/>
            <person name="Thomson T."/>
            <person name="Walk T."/>
            <person name="White J."/>
            <person name="Yandava C."/>
            <person name="Burger G."/>
            <person name="Gray M.W."/>
            <person name="Holland P.W.H."/>
            <person name="King N."/>
            <person name="Lang F.B.F."/>
            <person name="Roger A.J."/>
            <person name="Ruiz-Trillo I."/>
            <person name="Lander E."/>
            <person name="Nusbaum C."/>
        </authorList>
    </citation>
    <scope>NUCLEOTIDE SEQUENCE [LARGE SCALE GENOMIC DNA]</scope>
    <source>
        <strain evidence="21 22">ATCC 50062</strain>
    </source>
</reference>
<dbReference type="PANTHER" id="PTHR11472">
    <property type="entry name" value="DNA REPAIR DEAD HELICASE RAD3/XP-D SUBFAMILY MEMBER"/>
    <property type="match status" value="1"/>
</dbReference>
<feature type="compositionally biased region" description="Acidic residues" evidence="19">
    <location>
        <begin position="172"/>
        <end position="181"/>
    </location>
</feature>
<dbReference type="GeneID" id="25560142"/>
<comment type="cofactor">
    <cofactor evidence="1">
        <name>[4Fe-4S] cluster</name>
        <dbReference type="ChEBI" id="CHEBI:49883"/>
    </cofactor>
</comment>
<evidence type="ECO:0000256" key="12">
    <source>
        <dbReference type="ARBA" id="ARBA00023014"/>
    </source>
</evidence>
<keyword evidence="16" id="KW-0539">Nucleus</keyword>
<proteinExistence type="inferred from homology"/>
<feature type="region of interest" description="Disordered" evidence="19">
    <location>
        <begin position="154"/>
        <end position="184"/>
    </location>
</feature>
<evidence type="ECO:0000256" key="8">
    <source>
        <dbReference type="ARBA" id="ARBA00022801"/>
    </source>
</evidence>
<dbReference type="OMA" id="WQTMGIL"/>
<dbReference type="InterPro" id="IPR014013">
    <property type="entry name" value="Helic_SF1/SF2_ATP-bd_DinG/Rad3"/>
</dbReference>
<dbReference type="EMBL" id="GL349434">
    <property type="protein sequence ID" value="KNC48555.1"/>
    <property type="molecule type" value="Genomic_DNA"/>
</dbReference>
<feature type="compositionally biased region" description="Basic residues" evidence="19">
    <location>
        <begin position="154"/>
        <end position="167"/>
    </location>
</feature>
<dbReference type="SMART" id="SM00491">
    <property type="entry name" value="HELICc2"/>
    <property type="match status" value="1"/>
</dbReference>
<dbReference type="Pfam" id="PF06733">
    <property type="entry name" value="DEAD_2"/>
    <property type="match status" value="1"/>
</dbReference>
<dbReference type="GO" id="GO:0005524">
    <property type="term" value="F:ATP binding"/>
    <property type="evidence" value="ECO:0007669"/>
    <property type="project" value="UniProtKB-KW"/>
</dbReference>
<dbReference type="eggNOG" id="KOG1131">
    <property type="taxonomic scope" value="Eukaryota"/>
</dbReference>
<dbReference type="InterPro" id="IPR002464">
    <property type="entry name" value="DNA/RNA_helicase_DEAH_CS"/>
</dbReference>
<dbReference type="GO" id="GO:0005634">
    <property type="term" value="C:nucleus"/>
    <property type="evidence" value="ECO:0007669"/>
    <property type="project" value="UniProtKB-SubCell"/>
</dbReference>
<dbReference type="InterPro" id="IPR045028">
    <property type="entry name" value="DinG/Rad3-like"/>
</dbReference>
<evidence type="ECO:0000256" key="4">
    <source>
        <dbReference type="ARBA" id="ARBA00022485"/>
    </source>
</evidence>
<dbReference type="GO" id="GO:0043139">
    <property type="term" value="F:5'-3' DNA helicase activity"/>
    <property type="evidence" value="ECO:0007669"/>
    <property type="project" value="UniProtKB-EC"/>
</dbReference>
<evidence type="ECO:0000313" key="21">
    <source>
        <dbReference type="EMBL" id="KNC48555.1"/>
    </source>
</evidence>
<evidence type="ECO:0000313" key="22">
    <source>
        <dbReference type="Proteomes" id="UP000054408"/>
    </source>
</evidence>
<dbReference type="GO" id="GO:0003684">
    <property type="term" value="F:damaged DNA binding"/>
    <property type="evidence" value="ECO:0007669"/>
    <property type="project" value="TreeGrafter"/>
</dbReference>
<comment type="subcellular location">
    <subcellularLocation>
        <location evidence="2">Nucleus</location>
    </subcellularLocation>
</comment>
<keyword evidence="9 21" id="KW-0347">Helicase</keyword>
<evidence type="ECO:0000256" key="15">
    <source>
        <dbReference type="ARBA" id="ARBA00023235"/>
    </source>
</evidence>
<dbReference type="NCBIfam" id="TIGR00604">
    <property type="entry name" value="rad3"/>
    <property type="match status" value="1"/>
</dbReference>
<dbReference type="Gene3D" id="3.40.50.300">
    <property type="entry name" value="P-loop containing nucleotide triphosphate hydrolases"/>
    <property type="match status" value="2"/>
</dbReference>
<dbReference type="STRING" id="461836.A0A0L0D8J2"/>
<dbReference type="FunFam" id="3.40.50.300:FF:000128">
    <property type="entry name" value="Putative DNA repair helicase RAD3"/>
    <property type="match status" value="1"/>
</dbReference>
<keyword evidence="6" id="KW-0547">Nucleotide-binding</keyword>
<evidence type="ECO:0000256" key="10">
    <source>
        <dbReference type="ARBA" id="ARBA00022840"/>
    </source>
</evidence>
<evidence type="ECO:0000256" key="19">
    <source>
        <dbReference type="SAM" id="MobiDB-lite"/>
    </source>
</evidence>
<keyword evidence="7" id="KW-0227">DNA damage</keyword>
<organism evidence="21 22">
    <name type="scientific">Thecamonas trahens ATCC 50062</name>
    <dbReference type="NCBI Taxonomy" id="461836"/>
    <lineage>
        <taxon>Eukaryota</taxon>
        <taxon>Apusozoa</taxon>
        <taxon>Apusomonadida</taxon>
        <taxon>Apusomonadidae</taxon>
        <taxon>Thecamonas</taxon>
    </lineage>
</organism>
<gene>
    <name evidence="21" type="ORF">AMSG_00331</name>
</gene>
<keyword evidence="8" id="KW-0378">Hydrolase</keyword>
<evidence type="ECO:0000256" key="5">
    <source>
        <dbReference type="ARBA" id="ARBA00022723"/>
    </source>
</evidence>
<dbReference type="GO" id="GO:0006366">
    <property type="term" value="P:transcription by RNA polymerase II"/>
    <property type="evidence" value="ECO:0007669"/>
    <property type="project" value="TreeGrafter"/>
</dbReference>
<dbReference type="InterPro" id="IPR006555">
    <property type="entry name" value="ATP-dep_Helicase_C"/>
</dbReference>
<keyword evidence="15" id="KW-0413">Isomerase</keyword>
<dbReference type="PROSITE" id="PS00690">
    <property type="entry name" value="DEAH_ATP_HELICASE"/>
    <property type="match status" value="1"/>
</dbReference>
<dbReference type="InterPro" id="IPR010614">
    <property type="entry name" value="RAD3-like_helicase_DEAD"/>
</dbReference>
<evidence type="ECO:0000256" key="11">
    <source>
        <dbReference type="ARBA" id="ARBA00023004"/>
    </source>
</evidence>
<dbReference type="Pfam" id="PF06777">
    <property type="entry name" value="HBB"/>
    <property type="match status" value="1"/>
</dbReference>
<keyword evidence="4" id="KW-0004">4Fe-4S</keyword>
<evidence type="ECO:0000256" key="14">
    <source>
        <dbReference type="ARBA" id="ARBA00023204"/>
    </source>
</evidence>
<evidence type="ECO:0000256" key="6">
    <source>
        <dbReference type="ARBA" id="ARBA00022741"/>
    </source>
</evidence>
<protein>
    <recommendedName>
        <fullName evidence="17">DNA 5'-3' helicase</fullName>
        <ecNumber evidence="17">5.6.2.3</ecNumber>
    </recommendedName>
</protein>
<dbReference type="InterPro" id="IPR010643">
    <property type="entry name" value="HBB"/>
</dbReference>
<feature type="domain" description="Helicase ATP-binding" evidence="20">
    <location>
        <begin position="7"/>
        <end position="339"/>
    </location>
</feature>
<dbReference type="PRINTS" id="PR00852">
    <property type="entry name" value="XRODRMPGMNTD"/>
</dbReference>
<dbReference type="FunFam" id="3.40.50.300:FF:000135">
    <property type="entry name" value="DNA repair helicase RAD3, putative"/>
    <property type="match status" value="1"/>
</dbReference>
<dbReference type="InterPro" id="IPR001945">
    <property type="entry name" value="RAD3/XPD"/>
</dbReference>
<dbReference type="GO" id="GO:0045951">
    <property type="term" value="P:positive regulation of mitotic recombination"/>
    <property type="evidence" value="ECO:0007669"/>
    <property type="project" value="TreeGrafter"/>
</dbReference>
<dbReference type="SUPFAM" id="SSF52540">
    <property type="entry name" value="P-loop containing nucleoside triphosphate hydrolases"/>
    <property type="match status" value="1"/>
</dbReference>
<dbReference type="GO" id="GO:0051539">
    <property type="term" value="F:4 iron, 4 sulfur cluster binding"/>
    <property type="evidence" value="ECO:0007669"/>
    <property type="project" value="UniProtKB-KW"/>
</dbReference>
<evidence type="ECO:0000256" key="2">
    <source>
        <dbReference type="ARBA" id="ARBA00004123"/>
    </source>
</evidence>
<name>A0A0L0D8J2_THETB</name>
<dbReference type="PROSITE" id="PS51193">
    <property type="entry name" value="HELICASE_ATP_BIND_2"/>
    <property type="match status" value="1"/>
</dbReference>
<dbReference type="InterPro" id="IPR013020">
    <property type="entry name" value="Rad3/Chl1-like"/>
</dbReference>
<dbReference type="RefSeq" id="XP_013762612.1">
    <property type="nucleotide sequence ID" value="XM_013907158.1"/>
</dbReference>
<evidence type="ECO:0000256" key="1">
    <source>
        <dbReference type="ARBA" id="ARBA00001966"/>
    </source>
</evidence>
<keyword evidence="11" id="KW-0408">Iron</keyword>
<evidence type="ECO:0000256" key="9">
    <source>
        <dbReference type="ARBA" id="ARBA00022806"/>
    </source>
</evidence>
<dbReference type="AlphaFoldDB" id="A0A0L0D8J2"/>
<dbReference type="PANTHER" id="PTHR11472:SF1">
    <property type="entry name" value="GENERAL TRANSCRIPTION AND DNA REPAIR FACTOR IIH HELICASE SUBUNIT XPD"/>
    <property type="match status" value="1"/>
</dbReference>
<dbReference type="EC" id="5.6.2.3" evidence="17"/>
<dbReference type="SMART" id="SM00488">
    <property type="entry name" value="DEXDc2"/>
    <property type="match status" value="1"/>
</dbReference>
<keyword evidence="10" id="KW-0067">ATP-binding</keyword>
<dbReference type="InterPro" id="IPR006554">
    <property type="entry name" value="Helicase-like_DEXD_c2"/>
</dbReference>